<organism evidence="2 3">
    <name type="scientific">Pseudonocardia kunmingensis</name>
    <dbReference type="NCBI Taxonomy" id="630975"/>
    <lineage>
        <taxon>Bacteria</taxon>
        <taxon>Bacillati</taxon>
        <taxon>Actinomycetota</taxon>
        <taxon>Actinomycetes</taxon>
        <taxon>Pseudonocardiales</taxon>
        <taxon>Pseudonocardiaceae</taxon>
        <taxon>Pseudonocardia</taxon>
    </lineage>
</organism>
<keyword evidence="3" id="KW-1185">Reference proteome</keyword>
<feature type="region of interest" description="Disordered" evidence="1">
    <location>
        <begin position="1"/>
        <end position="20"/>
    </location>
</feature>
<evidence type="ECO:0000313" key="2">
    <source>
        <dbReference type="EMBL" id="TQM14956.1"/>
    </source>
</evidence>
<evidence type="ECO:0000313" key="3">
    <source>
        <dbReference type="Proteomes" id="UP000315677"/>
    </source>
</evidence>
<comment type="caution">
    <text evidence="2">The sequence shown here is derived from an EMBL/GenBank/DDBJ whole genome shotgun (WGS) entry which is preliminary data.</text>
</comment>
<dbReference type="EMBL" id="VFPA01000001">
    <property type="protein sequence ID" value="TQM14956.1"/>
    <property type="molecule type" value="Genomic_DNA"/>
</dbReference>
<accession>A0A543E044</accession>
<gene>
    <name evidence="2" type="ORF">FB558_1735</name>
</gene>
<proteinExistence type="predicted"/>
<name>A0A543E044_9PSEU</name>
<dbReference type="AlphaFoldDB" id="A0A543E044"/>
<evidence type="ECO:0008006" key="4">
    <source>
        <dbReference type="Google" id="ProtNLM"/>
    </source>
</evidence>
<evidence type="ECO:0000256" key="1">
    <source>
        <dbReference type="SAM" id="MobiDB-lite"/>
    </source>
</evidence>
<protein>
    <recommendedName>
        <fullName evidence="4">ATP/GTP-binding protein</fullName>
    </recommendedName>
</protein>
<reference evidence="2 3" key="1">
    <citation type="submission" date="2019-06" db="EMBL/GenBank/DDBJ databases">
        <title>Sequencing the genomes of 1000 actinobacteria strains.</title>
        <authorList>
            <person name="Klenk H.-P."/>
        </authorList>
    </citation>
    <scope>NUCLEOTIDE SEQUENCE [LARGE SCALE GENOMIC DNA]</scope>
    <source>
        <strain evidence="2 3">DSM 45301</strain>
    </source>
</reference>
<dbReference type="Proteomes" id="UP000315677">
    <property type="component" value="Unassembled WGS sequence"/>
</dbReference>
<sequence>MPLRSAAVTRRESGSDGDWVVRSVTGSSAAKDYRCPGCEQLIRPGTGHVVAWPADEVGTVADRRHWHTACWAARGRRRPGGRRR</sequence>